<organism evidence="1 2">
    <name type="scientific">Naganishia vaughanmartiniae</name>
    <dbReference type="NCBI Taxonomy" id="1424756"/>
    <lineage>
        <taxon>Eukaryota</taxon>
        <taxon>Fungi</taxon>
        <taxon>Dikarya</taxon>
        <taxon>Basidiomycota</taxon>
        <taxon>Agaricomycotina</taxon>
        <taxon>Tremellomycetes</taxon>
        <taxon>Filobasidiales</taxon>
        <taxon>Filobasidiaceae</taxon>
        <taxon>Naganishia</taxon>
    </lineage>
</organism>
<protein>
    <submittedName>
        <fullName evidence="1">Uncharacterized protein</fullName>
    </submittedName>
</protein>
<keyword evidence="2" id="KW-1185">Reference proteome</keyword>
<comment type="caution">
    <text evidence="1">The sequence shown here is derived from an EMBL/GenBank/DDBJ whole genome shotgun (WGS) entry which is preliminary data.</text>
</comment>
<evidence type="ECO:0000313" key="2">
    <source>
        <dbReference type="Proteomes" id="UP001243375"/>
    </source>
</evidence>
<name>A0ACC2X5D8_9TREE</name>
<reference evidence="1" key="1">
    <citation type="submission" date="2023-04" db="EMBL/GenBank/DDBJ databases">
        <title>Draft Genome sequencing of Naganishia species isolated from polar environments using Oxford Nanopore Technology.</title>
        <authorList>
            <person name="Leo P."/>
            <person name="Venkateswaran K."/>
        </authorList>
    </citation>
    <scope>NUCLEOTIDE SEQUENCE</scope>
    <source>
        <strain evidence="1">MNA-CCFEE 5425</strain>
    </source>
</reference>
<accession>A0ACC2X5D8</accession>
<dbReference type="Proteomes" id="UP001243375">
    <property type="component" value="Unassembled WGS sequence"/>
</dbReference>
<gene>
    <name evidence="1" type="ORF">QFC22_004167</name>
</gene>
<sequence>MPSELTLPGLFTTLSPSRSSSSAKAITIPGENALHLSYPDLASYVSDFGNQLKNVGVSGGDVVSMSLANGLEFVGGFLSTGSIRAVSAPLNPAYSQTEISFYLKDTQSTVLLIAEFPSGQEPATIKAGRECQVKVVTVSSNPKTGVQLNVIYDPKKTGKSVGMVANANQSDGSDKVLEQDVALVLHTSGTTGKPKAVPLTHLNLLTTMRNICNTYEFTPKDRGLLVMPLFHVHGLLCGLLAPLLAGSSVVIPPKFSAHTFWRDFTTEKCNWYTAVPTIHSILLATPHPNPLPHIRFIRSCSSSLSPTVFHNLEKTFKAPVLEAYAMSEAAHAMCGSPLPKNGPRYPGSVGKPQGVELTIRSAEDGKELPQGKRGEVCIRGKNVMLGYVNNEKANKEGFWDGGDRGRWFRTGDEGYLTEEGYLVLTGRLKELINRGGEKISPIELDSALLSLDGVAEAVAFGVEDLKYGEKVWAAVVPKSGSSLDEKTLKKALESKVAKFKIPERIIFTQAIPKYVFLLMRTRANVSLGDSLIPFHAPTRTATGKIQRRHVRDQFVKEEAEKAQAQRQAKL</sequence>
<dbReference type="EMBL" id="JASBWU010000011">
    <property type="protein sequence ID" value="KAJ9118256.1"/>
    <property type="molecule type" value="Genomic_DNA"/>
</dbReference>
<proteinExistence type="predicted"/>
<evidence type="ECO:0000313" key="1">
    <source>
        <dbReference type="EMBL" id="KAJ9118256.1"/>
    </source>
</evidence>